<comment type="caution">
    <text evidence="3">The sequence shown here is derived from an EMBL/GenBank/DDBJ whole genome shotgun (WGS) entry which is preliminary data.</text>
</comment>
<feature type="domain" description="Flavin reductase like" evidence="2">
    <location>
        <begin position="12"/>
        <end position="159"/>
    </location>
</feature>
<evidence type="ECO:0000259" key="2">
    <source>
        <dbReference type="SMART" id="SM00903"/>
    </source>
</evidence>
<accession>A0A934NCC6</accession>
<name>A0A934NCC6_9BACT</name>
<dbReference type="GO" id="GO:0042602">
    <property type="term" value="F:riboflavin reductase (NADPH) activity"/>
    <property type="evidence" value="ECO:0007669"/>
    <property type="project" value="TreeGrafter"/>
</dbReference>
<dbReference type="AlphaFoldDB" id="A0A934NCC6"/>
<dbReference type="GO" id="GO:0010181">
    <property type="term" value="F:FMN binding"/>
    <property type="evidence" value="ECO:0007669"/>
    <property type="project" value="InterPro"/>
</dbReference>
<proteinExistence type="predicted"/>
<evidence type="ECO:0000256" key="1">
    <source>
        <dbReference type="ARBA" id="ARBA00023002"/>
    </source>
</evidence>
<sequence length="165" mass="17933">MPIPSDQFRDVMSCFPTGVAVVTAREAGQRPRGLTLSAFCPVSLEPPLVLVCVDRTSNTLPALQAAGGFTVNFLAGGREHLAVLYASKAEEKFEGIRWRSPETPEGGPVLHEDSAAYAVCVTRQAIEAGDHWVFVGEVQEAATIPGRFPLLYHRRAYRDLAEPPD</sequence>
<reference evidence="3" key="1">
    <citation type="submission" date="2020-10" db="EMBL/GenBank/DDBJ databases">
        <title>Ca. Dormibacterota MAGs.</title>
        <authorList>
            <person name="Montgomery K."/>
        </authorList>
    </citation>
    <scope>NUCLEOTIDE SEQUENCE [LARGE SCALE GENOMIC DNA]</scope>
    <source>
        <strain evidence="3">SC8812_S17_10</strain>
    </source>
</reference>
<evidence type="ECO:0000313" key="4">
    <source>
        <dbReference type="Proteomes" id="UP000612893"/>
    </source>
</evidence>
<dbReference type="SUPFAM" id="SSF50475">
    <property type="entry name" value="FMN-binding split barrel"/>
    <property type="match status" value="1"/>
</dbReference>
<dbReference type="RefSeq" id="WP_338199298.1">
    <property type="nucleotide sequence ID" value="NZ_JAEKNR010000047.1"/>
</dbReference>
<evidence type="ECO:0000313" key="3">
    <source>
        <dbReference type="EMBL" id="MBJ7597232.1"/>
    </source>
</evidence>
<dbReference type="Pfam" id="PF01613">
    <property type="entry name" value="Flavin_Reduct"/>
    <property type="match status" value="1"/>
</dbReference>
<dbReference type="Proteomes" id="UP000612893">
    <property type="component" value="Unassembled WGS sequence"/>
</dbReference>
<gene>
    <name evidence="3" type="ORF">JF922_03985</name>
</gene>
<dbReference type="Gene3D" id="2.30.110.10">
    <property type="entry name" value="Electron Transport, Fmn-binding Protein, Chain A"/>
    <property type="match status" value="1"/>
</dbReference>
<dbReference type="InterPro" id="IPR050268">
    <property type="entry name" value="NADH-dep_flavin_reductase"/>
</dbReference>
<organism evidence="3 4">
    <name type="scientific">Candidatus Nephthysia bennettiae</name>
    <dbReference type="NCBI Taxonomy" id="3127016"/>
    <lineage>
        <taxon>Bacteria</taxon>
        <taxon>Bacillati</taxon>
        <taxon>Candidatus Dormiibacterota</taxon>
        <taxon>Candidatus Dormibacteria</taxon>
        <taxon>Candidatus Dormibacterales</taxon>
        <taxon>Candidatus Dormibacteraceae</taxon>
        <taxon>Candidatus Nephthysia</taxon>
    </lineage>
</organism>
<dbReference type="PANTHER" id="PTHR30466">
    <property type="entry name" value="FLAVIN REDUCTASE"/>
    <property type="match status" value="1"/>
</dbReference>
<keyword evidence="1" id="KW-0560">Oxidoreductase</keyword>
<dbReference type="InterPro" id="IPR002563">
    <property type="entry name" value="Flavin_Rdtase-like_dom"/>
</dbReference>
<dbReference type="InterPro" id="IPR012349">
    <property type="entry name" value="Split_barrel_FMN-bd"/>
</dbReference>
<protein>
    <submittedName>
        <fullName evidence="3">Flavin reductase family protein</fullName>
    </submittedName>
</protein>
<dbReference type="PANTHER" id="PTHR30466:SF1">
    <property type="entry name" value="FMN REDUCTASE (NADH) RUTF"/>
    <property type="match status" value="1"/>
</dbReference>
<keyword evidence="4" id="KW-1185">Reference proteome</keyword>
<dbReference type="SMART" id="SM00903">
    <property type="entry name" value="Flavin_Reduct"/>
    <property type="match status" value="1"/>
</dbReference>
<dbReference type="EMBL" id="JAEKNR010000047">
    <property type="protein sequence ID" value="MBJ7597232.1"/>
    <property type="molecule type" value="Genomic_DNA"/>
</dbReference>